<feature type="region of interest" description="Disordered" evidence="1">
    <location>
        <begin position="1"/>
        <end position="111"/>
    </location>
</feature>
<organism evidence="2 3">
    <name type="scientific">Colletotrichum plurivorum</name>
    <dbReference type="NCBI Taxonomy" id="2175906"/>
    <lineage>
        <taxon>Eukaryota</taxon>
        <taxon>Fungi</taxon>
        <taxon>Dikarya</taxon>
        <taxon>Ascomycota</taxon>
        <taxon>Pezizomycotina</taxon>
        <taxon>Sordariomycetes</taxon>
        <taxon>Hypocreomycetidae</taxon>
        <taxon>Glomerellales</taxon>
        <taxon>Glomerellaceae</taxon>
        <taxon>Colletotrichum</taxon>
        <taxon>Colletotrichum orchidearum species complex</taxon>
    </lineage>
</organism>
<sequence length="150" mass="16567">MANRQPIQENSQRRREELEREVPNVPPRAANRPGPSRSRPANALRTGSRARSDGLRARRRQRNSDSEALVEENDEVGGNRNSHVDVPNDDTHANDRPGNDGTVSDGLVNDLPGPINKPNKLVRWLGPGTLVAIVLCAGVDMEHDFNRADQ</sequence>
<feature type="compositionally biased region" description="Basic and acidic residues" evidence="1">
    <location>
        <begin position="11"/>
        <end position="22"/>
    </location>
</feature>
<proteinExistence type="predicted"/>
<evidence type="ECO:0000313" key="3">
    <source>
        <dbReference type="Proteomes" id="UP000654918"/>
    </source>
</evidence>
<comment type="caution">
    <text evidence="2">The sequence shown here is derived from an EMBL/GenBank/DDBJ whole genome shotgun (WGS) entry which is preliminary data.</text>
</comment>
<evidence type="ECO:0000256" key="1">
    <source>
        <dbReference type="SAM" id="MobiDB-lite"/>
    </source>
</evidence>
<evidence type="ECO:0000313" key="2">
    <source>
        <dbReference type="EMBL" id="KAF6814097.1"/>
    </source>
</evidence>
<name>A0A8H6MYV4_9PEZI</name>
<accession>A0A8H6MYV4</accession>
<dbReference type="AlphaFoldDB" id="A0A8H6MYV4"/>
<keyword evidence="3" id="KW-1185">Reference proteome</keyword>
<dbReference type="EMBL" id="WIGO01000389">
    <property type="protein sequence ID" value="KAF6814097.1"/>
    <property type="molecule type" value="Genomic_DNA"/>
</dbReference>
<reference evidence="2" key="1">
    <citation type="journal article" date="2020" name="Phytopathology">
        <title>Genome Sequence Resources of Colletotrichum truncatum, C. plurivorum, C. musicola, and C. sojae: Four Species Pathogenic to Soybean (Glycine max).</title>
        <authorList>
            <person name="Rogerio F."/>
            <person name="Boufleur T.R."/>
            <person name="Ciampi-Guillardi M."/>
            <person name="Sukno S.A."/>
            <person name="Thon M.R."/>
            <person name="Massola Junior N.S."/>
            <person name="Baroncelli R."/>
        </authorList>
    </citation>
    <scope>NUCLEOTIDE SEQUENCE</scope>
    <source>
        <strain evidence="2">LFN00145</strain>
    </source>
</reference>
<dbReference type="Proteomes" id="UP000654918">
    <property type="component" value="Unassembled WGS sequence"/>
</dbReference>
<feature type="compositionally biased region" description="Basic and acidic residues" evidence="1">
    <location>
        <begin position="89"/>
        <end position="98"/>
    </location>
</feature>
<protein>
    <submittedName>
        <fullName evidence="2">Uncharacterized protein</fullName>
    </submittedName>
</protein>
<feature type="compositionally biased region" description="Polar residues" evidence="1">
    <location>
        <begin position="1"/>
        <end position="10"/>
    </location>
</feature>
<gene>
    <name evidence="2" type="ORF">CPLU01_14492</name>
</gene>